<dbReference type="InterPro" id="IPR005801">
    <property type="entry name" value="ADC_synthase"/>
</dbReference>
<evidence type="ECO:0000313" key="3">
    <source>
        <dbReference type="Proteomes" id="UP001579974"/>
    </source>
</evidence>
<dbReference type="InterPro" id="IPR043131">
    <property type="entry name" value="BCAT-like_N"/>
</dbReference>
<dbReference type="PRINTS" id="PR00095">
    <property type="entry name" value="ANTSNTHASEI"/>
</dbReference>
<dbReference type="PANTHER" id="PTHR11236:SF50">
    <property type="entry name" value="AMINODEOXYCHORISMATE SYNTHASE COMPONENT 1"/>
    <property type="match status" value="1"/>
</dbReference>
<dbReference type="Gene3D" id="3.60.120.10">
    <property type="entry name" value="Anthranilate synthase"/>
    <property type="match status" value="1"/>
</dbReference>
<dbReference type="InterPro" id="IPR043132">
    <property type="entry name" value="BCAT-like_C"/>
</dbReference>
<dbReference type="InterPro" id="IPR015890">
    <property type="entry name" value="Chorismate_C"/>
</dbReference>
<comment type="caution">
    <text evidence="2">The sequence shown here is derived from an EMBL/GenBank/DDBJ whole genome shotgun (WGS) entry which is preliminary data.</text>
</comment>
<dbReference type="InterPro" id="IPR005802">
    <property type="entry name" value="ADC_synth_comp_1"/>
</dbReference>
<gene>
    <name evidence="2" type="primary">pabB</name>
    <name evidence="2" type="ORF">KKP3000_001393</name>
</gene>
<dbReference type="Pfam" id="PF01063">
    <property type="entry name" value="Aminotran_4"/>
    <property type="match status" value="1"/>
</dbReference>
<dbReference type="Pfam" id="PF00425">
    <property type="entry name" value="Chorismate_bind"/>
    <property type="match status" value="1"/>
</dbReference>
<dbReference type="InterPro" id="IPR001544">
    <property type="entry name" value="Aminotrans_IV"/>
</dbReference>
<dbReference type="InterPro" id="IPR019999">
    <property type="entry name" value="Anth_synth_I-like"/>
</dbReference>
<keyword evidence="2" id="KW-0808">Transferase</keyword>
<dbReference type="SUPFAM" id="SSF56752">
    <property type="entry name" value="D-aminoacid aminotransferase-like PLP-dependent enzymes"/>
    <property type="match status" value="1"/>
</dbReference>
<dbReference type="SUPFAM" id="SSF56322">
    <property type="entry name" value="ADC synthase"/>
    <property type="match status" value="1"/>
</dbReference>
<accession>A0ABV5A9R0</accession>
<evidence type="ECO:0000313" key="2">
    <source>
        <dbReference type="EMBL" id="MFB5188954.1"/>
    </source>
</evidence>
<keyword evidence="3" id="KW-1185">Reference proteome</keyword>
<dbReference type="Gene3D" id="3.30.470.10">
    <property type="match status" value="1"/>
</dbReference>
<evidence type="ECO:0000259" key="1">
    <source>
        <dbReference type="Pfam" id="PF00425"/>
    </source>
</evidence>
<protein>
    <submittedName>
        <fullName evidence="2">Aminodeoxychorismate synthase component I</fullName>
        <ecNumber evidence="2">2.6.1.85</ecNumber>
    </submittedName>
</protein>
<dbReference type="EC" id="2.6.1.85" evidence="2"/>
<name>A0ABV5A9R0_9BACL</name>
<dbReference type="RefSeq" id="WP_275475777.1">
    <property type="nucleotide sequence ID" value="NZ_CP162940.1"/>
</dbReference>
<dbReference type="Proteomes" id="UP001579974">
    <property type="component" value="Unassembled WGS sequence"/>
</dbReference>
<sequence>MTQHKNNSPILLFDFEHLRSTDGMVFTNPTQVIEAHRVDEVRQALQKVDELVQAGFYAAGFVAYEAAPAFDPALQVHTTSHCPLLWFGIFKQPASPRPKPHGDYRLGDWTPSIGEQTYKNDIHSIRSAIERGETYQVNYTMRLHTPFHGDSLALYESLRATQQAPFAAYVNTGDNQFVSMSPELFFQVEHGKITTRPMKGTIPRGRWLEEDHVQRDRLRSSVKDQAENVMIVDLLRNDLSRIARPGSVRVKQLFDIEQYPTVFQLTSTIEADVQGHSSLDSIFTALFPCGSITGAPKVSTMDLISQLEREPRGVYCGTIGYIEPNGRATFNVAIRTIQVREANGTAMYGTGGGITWDSTADGEYREAWTKAQALTTGWRPFKLLETIRCEHGQYHLLDRHISRLRASAQYFSFPCDESQIVKDLRHHAKALPHSSSHRVRLLVSRKGDIHVESSPISEAVGTSQPVVLARNPIDSSNPFLYHKTTHRDVYDVHRKMFPRVFDVLLWNERGELTEFTIGNLVLEIGTEKWTPARESGLLAGTFRDELIESGMLRERRLALDDLRQADQVWLINSVRGWVKVHLVDAKSAQ</sequence>
<reference evidence="2 3" key="1">
    <citation type="journal article" date="2024" name="Int. J. Mol. Sci.">
        <title>Exploration of Alicyclobacillus spp. Genome in Search of Antibiotic Resistance.</title>
        <authorList>
            <person name="Bucka-Kolendo J."/>
            <person name="Kiousi D.E."/>
            <person name="Dekowska A."/>
            <person name="Mikolajczuk-Szczyrba A."/>
            <person name="Karadedos D.M."/>
            <person name="Michael P."/>
            <person name="Galanis A."/>
            <person name="Sokolowska B."/>
        </authorList>
    </citation>
    <scope>NUCLEOTIDE SEQUENCE [LARGE SCALE GENOMIC DNA]</scope>
    <source>
        <strain evidence="2 3">KKP 3000</strain>
    </source>
</reference>
<dbReference type="EMBL" id="JBDXSU010000001">
    <property type="protein sequence ID" value="MFB5188954.1"/>
    <property type="molecule type" value="Genomic_DNA"/>
</dbReference>
<dbReference type="NCBIfam" id="TIGR00553">
    <property type="entry name" value="pabB"/>
    <property type="match status" value="1"/>
</dbReference>
<feature type="domain" description="Chorismate-utilising enzyme C-terminal" evidence="1">
    <location>
        <begin position="115"/>
        <end position="370"/>
    </location>
</feature>
<dbReference type="Gene3D" id="3.20.10.10">
    <property type="entry name" value="D-amino Acid Aminotransferase, subunit A, domain 2"/>
    <property type="match status" value="1"/>
</dbReference>
<organism evidence="2 3">
    <name type="scientific">Alicyclobacillus fastidiosus</name>
    <dbReference type="NCBI Taxonomy" id="392011"/>
    <lineage>
        <taxon>Bacteria</taxon>
        <taxon>Bacillati</taxon>
        <taxon>Bacillota</taxon>
        <taxon>Bacilli</taxon>
        <taxon>Bacillales</taxon>
        <taxon>Alicyclobacillaceae</taxon>
        <taxon>Alicyclobacillus</taxon>
    </lineage>
</organism>
<dbReference type="InterPro" id="IPR036038">
    <property type="entry name" value="Aminotransferase-like"/>
</dbReference>
<proteinExistence type="predicted"/>
<dbReference type="PANTHER" id="PTHR11236">
    <property type="entry name" value="AMINOBENZOATE/ANTHRANILATE SYNTHASE"/>
    <property type="match status" value="1"/>
</dbReference>
<dbReference type="GO" id="GO:0046820">
    <property type="term" value="F:4-amino-4-deoxychorismate synthase activity"/>
    <property type="evidence" value="ECO:0007669"/>
    <property type="project" value="UniProtKB-EC"/>
</dbReference>
<keyword evidence="2" id="KW-0032">Aminotransferase</keyword>